<dbReference type="SMART" id="SM00091">
    <property type="entry name" value="PAS"/>
    <property type="match status" value="2"/>
</dbReference>
<dbReference type="PROSITE" id="PS50112">
    <property type="entry name" value="PAS"/>
    <property type="match status" value="1"/>
</dbReference>
<evidence type="ECO:0000259" key="16">
    <source>
        <dbReference type="PROSITE" id="PS50112"/>
    </source>
</evidence>
<dbReference type="FunFam" id="3.30.450.20:FF:000064">
    <property type="entry name" value="Vivid PAS protein VVD"/>
    <property type="match status" value="1"/>
</dbReference>
<dbReference type="PANTHER" id="PTHR47429:SF7">
    <property type="entry name" value="GATA-FACTOR"/>
    <property type="match status" value="1"/>
</dbReference>
<protein>
    <submittedName>
        <fullName evidence="17">Blue light receptor</fullName>
    </submittedName>
</protein>
<keyword evidence="11" id="KW-0238">DNA-binding</keyword>
<dbReference type="RefSeq" id="XP_018127256.1">
    <property type="nucleotide sequence ID" value="XM_018277758.2"/>
</dbReference>
<dbReference type="PANTHER" id="PTHR47429">
    <property type="entry name" value="PROTEIN TWIN LOV 1"/>
    <property type="match status" value="1"/>
</dbReference>
<dbReference type="Gene3D" id="3.30.450.20">
    <property type="entry name" value="PAS domain"/>
    <property type="match status" value="2"/>
</dbReference>
<evidence type="ECO:0000256" key="4">
    <source>
        <dbReference type="ARBA" id="ARBA00022643"/>
    </source>
</evidence>
<feature type="compositionally biased region" description="Basic residues" evidence="15">
    <location>
        <begin position="361"/>
        <end position="372"/>
    </location>
</feature>
<gene>
    <name evidence="17" type="primary">WC1</name>
    <name evidence="17" type="ORF">VE01_08333</name>
</gene>
<dbReference type="SMART" id="SM00086">
    <property type="entry name" value="PAC"/>
    <property type="match status" value="1"/>
</dbReference>
<dbReference type="InterPro" id="IPR000014">
    <property type="entry name" value="PAS"/>
</dbReference>
<keyword evidence="7" id="KW-0863">Zinc-finger</keyword>
<reference evidence="18" key="2">
    <citation type="journal article" date="2018" name="Nat. Commun.">
        <title>Extreme sensitivity to ultraviolet light in the fungal pathogen causing white-nose syndrome of bats.</title>
        <authorList>
            <person name="Palmer J.M."/>
            <person name="Drees K.P."/>
            <person name="Foster J.T."/>
            <person name="Lindner D.L."/>
        </authorList>
    </citation>
    <scope>NUCLEOTIDE SEQUENCE [LARGE SCALE GENOMIC DNA]</scope>
    <source>
        <strain evidence="18">UAMH 10579</strain>
    </source>
</reference>
<keyword evidence="10" id="KW-0805">Transcription regulation</keyword>
<evidence type="ECO:0000256" key="8">
    <source>
        <dbReference type="ARBA" id="ARBA00022833"/>
    </source>
</evidence>
<keyword evidence="8" id="KW-0862">Zinc</keyword>
<keyword evidence="12" id="KW-0010">Activator</keyword>
<keyword evidence="3" id="KW-0285">Flavoprotein</keyword>
<evidence type="ECO:0000256" key="3">
    <source>
        <dbReference type="ARBA" id="ARBA00022630"/>
    </source>
</evidence>
<evidence type="ECO:0000256" key="5">
    <source>
        <dbReference type="ARBA" id="ARBA00022723"/>
    </source>
</evidence>
<proteinExistence type="predicted"/>
<dbReference type="GeneID" id="28841719"/>
<dbReference type="Pfam" id="PF08447">
    <property type="entry name" value="PAS_3"/>
    <property type="match status" value="1"/>
</dbReference>
<dbReference type="GO" id="GO:0003677">
    <property type="term" value="F:DNA binding"/>
    <property type="evidence" value="ECO:0007669"/>
    <property type="project" value="UniProtKB-KW"/>
</dbReference>
<dbReference type="SUPFAM" id="SSF55785">
    <property type="entry name" value="PYP-like sensor domain (PAS domain)"/>
    <property type="match status" value="2"/>
</dbReference>
<keyword evidence="4" id="KW-0288">FMN</keyword>
<keyword evidence="9" id="KW-0157">Chromophore</keyword>
<evidence type="ECO:0000256" key="13">
    <source>
        <dbReference type="ARBA" id="ARBA00023163"/>
    </source>
</evidence>
<evidence type="ECO:0000256" key="12">
    <source>
        <dbReference type="ARBA" id="ARBA00023159"/>
    </source>
</evidence>
<keyword evidence="6" id="KW-0677">Repeat</keyword>
<evidence type="ECO:0000256" key="9">
    <source>
        <dbReference type="ARBA" id="ARBA00022991"/>
    </source>
</evidence>
<dbReference type="Proteomes" id="UP000091956">
    <property type="component" value="Unassembled WGS sequence"/>
</dbReference>
<dbReference type="InterPro" id="IPR035965">
    <property type="entry name" value="PAS-like_dom_sf"/>
</dbReference>
<evidence type="ECO:0000256" key="14">
    <source>
        <dbReference type="ARBA" id="ARBA00023170"/>
    </source>
</evidence>
<keyword evidence="5" id="KW-0479">Metal-binding</keyword>
<dbReference type="GO" id="GO:0005634">
    <property type="term" value="C:nucleus"/>
    <property type="evidence" value="ECO:0007669"/>
    <property type="project" value="TreeGrafter"/>
</dbReference>
<feature type="region of interest" description="Disordered" evidence="15">
    <location>
        <begin position="1"/>
        <end position="42"/>
    </location>
</feature>
<dbReference type="GO" id="GO:0009881">
    <property type="term" value="F:photoreceptor activity"/>
    <property type="evidence" value="ECO:0007669"/>
    <property type="project" value="UniProtKB-KW"/>
</dbReference>
<dbReference type="STRING" id="342668.A0A1B8GCH4"/>
<name>A0A1B8GCH4_9PEZI</name>
<sequence length="967" mass="105866">MQEFFGPQYTREDRSQQHQQQHQQQQQQQQQPPPAQRRYPRNDIGSQAMGMAMLGPVSENEAMDMTNMPDMMGGGDTLDDIVRQNSKELLRRQSLPMQQFGGDMDDIYTPIQNRRGSMMEFGSGQAALNNFQFTTTAPNANLLAQSRRPSMQGLEVPRGYGDIGVQSRRPSVHELEVPRGYGDIGVQSRRPSVHELEVPGGYGDISVHSRRPSVQELDVSNGYVDISVHSRRPSVQELDVSRVYGDMGTNMDMAGNPTNFSLMAQTSVAIESPTAYQAIAPQIMPTNMMGDMMSFPEMQDTQPAIIFNPNSFTQPFSGPSMDTISSDFALSAASQVNSGTSSVVLGHSSRSEITLVESHNTSRRNSHISRRNSHVEFSTGMTQSPALYTTTSIPTIPTISSIPPEMPNMETYSPLLLTTTAEAFNGPVSSSTNTTFTNHNSSSGFNIEGILMKVTSRTNPETDLGSVDMSCAFVVCDATMPDNPVIYASEIFSRLTGYNKNEVWMKNCRFLQSPDGKSKKGEKRKYVDDAAVYALKRGVLKRKEVQCSLINYRKGGQPFTNLLTMVPITWDTEEVKYYVGFQIDLVDNPSAIISKSTTGTYSVNYSQHHLPRYTPRAPLPTPSHLDTSVTLSPGEVSTILTSYQAGLNYDGTGLRDALLLEISPDVIQILSPTGHFLYLSPSSQRILGYAPEELVGTALSSVCHPSDIVSVMRDLKDATTSGGGITTIFRIRHATRGYIWFETHGRLRPSPPNPSSSSKTLLLTSRERPVYTLSHTTISASGTLTDSDIWSKLSTSGLILYISTSVRTLLDRSPSSLVGTSFQALLPGDQRVGFEECLVGRGRGWRHEVRNKRGVGVMAVTSLFAGDAGEGNKGKCGFLIALTRLVKPGMRTPNQVDGSAAAVDASGRPESPLITELLPARCTSWQSELTSLTRHNASLTTELSALLSLREDDAGVEEGAEWEEGFV</sequence>
<dbReference type="CDD" id="cd00130">
    <property type="entry name" value="PAS"/>
    <property type="match status" value="3"/>
</dbReference>
<keyword evidence="18" id="KW-1185">Reference proteome</keyword>
<dbReference type="GO" id="GO:0008270">
    <property type="term" value="F:zinc ion binding"/>
    <property type="evidence" value="ECO:0007669"/>
    <property type="project" value="UniProtKB-KW"/>
</dbReference>
<dbReference type="EMBL" id="KV460252">
    <property type="protein sequence ID" value="OBT93523.1"/>
    <property type="molecule type" value="Genomic_DNA"/>
</dbReference>
<feature type="domain" description="PAS" evidence="16">
    <location>
        <begin position="659"/>
        <end position="722"/>
    </location>
</feature>
<dbReference type="InterPro" id="IPR013655">
    <property type="entry name" value="PAS_fold_3"/>
</dbReference>
<keyword evidence="14 17" id="KW-0675">Receptor</keyword>
<evidence type="ECO:0000256" key="10">
    <source>
        <dbReference type="ARBA" id="ARBA00023015"/>
    </source>
</evidence>
<evidence type="ECO:0000256" key="2">
    <source>
        <dbReference type="ARBA" id="ARBA00022606"/>
    </source>
</evidence>
<evidence type="ECO:0000256" key="7">
    <source>
        <dbReference type="ARBA" id="ARBA00022771"/>
    </source>
</evidence>
<feature type="region of interest" description="Disordered" evidence="15">
    <location>
        <begin position="357"/>
        <end position="378"/>
    </location>
</feature>
<keyword evidence="1" id="KW-0600">Photoreceptor protein</keyword>
<evidence type="ECO:0000313" key="18">
    <source>
        <dbReference type="Proteomes" id="UP000091956"/>
    </source>
</evidence>
<dbReference type="AlphaFoldDB" id="A0A1B8GCH4"/>
<dbReference type="NCBIfam" id="TIGR00229">
    <property type="entry name" value="sensory_box"/>
    <property type="match status" value="1"/>
</dbReference>
<evidence type="ECO:0000256" key="11">
    <source>
        <dbReference type="ARBA" id="ARBA00023125"/>
    </source>
</evidence>
<keyword evidence="2" id="KW-0716">Sensory transduction</keyword>
<reference evidence="17 18" key="1">
    <citation type="submission" date="2016-03" db="EMBL/GenBank/DDBJ databases">
        <title>Comparative genomics of Pseudogymnoascus destructans, the fungus causing white-nose syndrome of bats.</title>
        <authorList>
            <person name="Palmer J.M."/>
            <person name="Drees K.P."/>
            <person name="Foster J.T."/>
            <person name="Lindner D.L."/>
        </authorList>
    </citation>
    <scope>NUCLEOTIDE SEQUENCE [LARGE SCALE GENOMIC DNA]</scope>
    <source>
        <strain evidence="17 18">UAMH 10579</strain>
    </source>
</reference>
<dbReference type="InterPro" id="IPR001610">
    <property type="entry name" value="PAC"/>
</dbReference>
<accession>A0A1B8GCH4</accession>
<organism evidence="17 18">
    <name type="scientific">Pseudogymnoascus verrucosus</name>
    <dbReference type="NCBI Taxonomy" id="342668"/>
    <lineage>
        <taxon>Eukaryota</taxon>
        <taxon>Fungi</taxon>
        <taxon>Dikarya</taxon>
        <taxon>Ascomycota</taxon>
        <taxon>Pezizomycotina</taxon>
        <taxon>Leotiomycetes</taxon>
        <taxon>Thelebolales</taxon>
        <taxon>Thelebolaceae</taxon>
        <taxon>Pseudogymnoascus</taxon>
    </lineage>
</organism>
<dbReference type="OrthoDB" id="447251at2759"/>
<evidence type="ECO:0000313" key="17">
    <source>
        <dbReference type="EMBL" id="OBT93523.1"/>
    </source>
</evidence>
<dbReference type="Pfam" id="PF13426">
    <property type="entry name" value="PAS_9"/>
    <property type="match status" value="1"/>
</dbReference>
<evidence type="ECO:0000256" key="1">
    <source>
        <dbReference type="ARBA" id="ARBA00022543"/>
    </source>
</evidence>
<keyword evidence="13" id="KW-0804">Transcription</keyword>
<evidence type="ECO:0000256" key="6">
    <source>
        <dbReference type="ARBA" id="ARBA00022737"/>
    </source>
</evidence>
<feature type="compositionally biased region" description="Low complexity" evidence="15">
    <location>
        <begin position="17"/>
        <end position="30"/>
    </location>
</feature>
<evidence type="ECO:0000256" key="15">
    <source>
        <dbReference type="SAM" id="MobiDB-lite"/>
    </source>
</evidence>